<dbReference type="PANTHER" id="PTHR24104:SF25">
    <property type="entry name" value="PROTEIN LIN-41"/>
    <property type="match status" value="1"/>
</dbReference>
<dbReference type="Gene3D" id="2.120.10.30">
    <property type="entry name" value="TolB, C-terminal domain"/>
    <property type="match status" value="3"/>
</dbReference>
<evidence type="ECO:0000256" key="2">
    <source>
        <dbReference type="PROSITE-ProRule" id="PRU00504"/>
    </source>
</evidence>
<accession>A0A7V4TZA6</accession>
<feature type="repeat" description="NHL" evidence="2">
    <location>
        <begin position="150"/>
        <end position="181"/>
    </location>
</feature>
<dbReference type="PANTHER" id="PTHR24104">
    <property type="entry name" value="E3 UBIQUITIN-PROTEIN LIGASE NHLRC1-RELATED"/>
    <property type="match status" value="1"/>
</dbReference>
<dbReference type="InterPro" id="IPR011042">
    <property type="entry name" value="6-blade_b-propeller_TolB-like"/>
</dbReference>
<dbReference type="GO" id="GO:0061630">
    <property type="term" value="F:ubiquitin protein ligase activity"/>
    <property type="evidence" value="ECO:0007669"/>
    <property type="project" value="TreeGrafter"/>
</dbReference>
<keyword evidence="1" id="KW-0677">Repeat</keyword>
<dbReference type="GO" id="GO:0043161">
    <property type="term" value="P:proteasome-mediated ubiquitin-dependent protein catabolic process"/>
    <property type="evidence" value="ECO:0007669"/>
    <property type="project" value="TreeGrafter"/>
</dbReference>
<dbReference type="InterPro" id="IPR001258">
    <property type="entry name" value="NHL_repeat"/>
</dbReference>
<feature type="repeat" description="NHL" evidence="2">
    <location>
        <begin position="188"/>
        <end position="228"/>
    </location>
</feature>
<comment type="caution">
    <text evidence="3">The sequence shown here is derived from an EMBL/GenBank/DDBJ whole genome shotgun (WGS) entry which is preliminary data.</text>
</comment>
<dbReference type="GO" id="GO:0000209">
    <property type="term" value="P:protein polyubiquitination"/>
    <property type="evidence" value="ECO:0007669"/>
    <property type="project" value="TreeGrafter"/>
</dbReference>
<organism evidence="3">
    <name type="scientific">Caldithrix abyssi</name>
    <dbReference type="NCBI Taxonomy" id="187145"/>
    <lineage>
        <taxon>Bacteria</taxon>
        <taxon>Pseudomonadati</taxon>
        <taxon>Calditrichota</taxon>
        <taxon>Calditrichia</taxon>
        <taxon>Calditrichales</taxon>
        <taxon>Calditrichaceae</taxon>
        <taxon>Caldithrix</taxon>
    </lineage>
</organism>
<name>A0A7V4TZA6_CALAY</name>
<proteinExistence type="predicted"/>
<evidence type="ECO:0000313" key="3">
    <source>
        <dbReference type="EMBL" id="HGY55121.1"/>
    </source>
</evidence>
<dbReference type="SUPFAM" id="SSF63829">
    <property type="entry name" value="Calcium-dependent phosphotriesterase"/>
    <property type="match status" value="1"/>
</dbReference>
<feature type="repeat" description="NHL" evidence="2">
    <location>
        <begin position="232"/>
        <end position="275"/>
    </location>
</feature>
<gene>
    <name evidence="3" type="ORF">ENK44_05445</name>
</gene>
<sequence length="325" mass="36997">MKKQTLLFLLFYSLVGHIALYGQEKSFAIKWIGEYSSTKDLKKEESLSGKVYNFIFGEEIKKIIRPISLFTANGSEFWIVDQGSRKIVHIDTVDGKFEYFHSEKNPFYSPLGICEFTENRLLISDSQLDKILVFNTVTGVFYNLNDTLRLQRPTGIAFNKVTGQIWVAETAKHRLLVLDSDGKIVKMFGKRGLGAGEFNFPTFIWIDKSGTVYVVDSMNFRIQILNAEGRVQNVFGEIGDASGYFSRPKGIATDSEGHIYVADALFHAVQIFNQEGDLLYYFGTQGKGPGQFWLPTGLFIDEKDRIYVADSYNSRIQIFKLIKKE</sequence>
<reference evidence="3" key="1">
    <citation type="journal article" date="2020" name="mSystems">
        <title>Genome- and Community-Level Interaction Insights into Carbon Utilization and Element Cycling Functions of Hydrothermarchaeota in Hydrothermal Sediment.</title>
        <authorList>
            <person name="Zhou Z."/>
            <person name="Liu Y."/>
            <person name="Xu W."/>
            <person name="Pan J."/>
            <person name="Luo Z.H."/>
            <person name="Li M."/>
        </authorList>
    </citation>
    <scope>NUCLEOTIDE SEQUENCE [LARGE SCALE GENOMIC DNA]</scope>
    <source>
        <strain evidence="3">HyVt-577</strain>
    </source>
</reference>
<dbReference type="GO" id="GO:0008270">
    <property type="term" value="F:zinc ion binding"/>
    <property type="evidence" value="ECO:0007669"/>
    <property type="project" value="UniProtKB-KW"/>
</dbReference>
<protein>
    <submittedName>
        <fullName evidence="3">6-bladed beta-propeller</fullName>
    </submittedName>
</protein>
<dbReference type="EMBL" id="DRQG01000051">
    <property type="protein sequence ID" value="HGY55121.1"/>
    <property type="molecule type" value="Genomic_DNA"/>
</dbReference>
<evidence type="ECO:0000256" key="1">
    <source>
        <dbReference type="ARBA" id="ARBA00022737"/>
    </source>
</evidence>
<dbReference type="InterPro" id="IPR050952">
    <property type="entry name" value="TRIM-NHL_E3_ligases"/>
</dbReference>
<dbReference type="Pfam" id="PF17170">
    <property type="entry name" value="DUF5128"/>
    <property type="match status" value="2"/>
</dbReference>
<feature type="repeat" description="NHL" evidence="2">
    <location>
        <begin position="279"/>
        <end position="322"/>
    </location>
</feature>
<dbReference type="Proteomes" id="UP000885779">
    <property type="component" value="Unassembled WGS sequence"/>
</dbReference>
<dbReference type="AlphaFoldDB" id="A0A7V4TZA6"/>
<dbReference type="PROSITE" id="PS51125">
    <property type="entry name" value="NHL"/>
    <property type="match status" value="4"/>
</dbReference>